<feature type="compositionally biased region" description="Basic and acidic residues" evidence="1">
    <location>
        <begin position="80"/>
        <end position="115"/>
    </location>
</feature>
<name>A0A0D9PBF9_METAN</name>
<accession>A0A0D9PBF9</accession>
<dbReference type="AlphaFoldDB" id="A0A0D9PBF9"/>
<evidence type="ECO:0000256" key="1">
    <source>
        <dbReference type="SAM" id="MobiDB-lite"/>
    </source>
</evidence>
<keyword evidence="3" id="KW-1185">Reference proteome</keyword>
<protein>
    <submittedName>
        <fullName evidence="2">Uncharacterized protein</fullName>
    </submittedName>
</protein>
<evidence type="ECO:0000313" key="3">
    <source>
        <dbReference type="Proteomes" id="UP000054544"/>
    </source>
</evidence>
<organism evidence="2 3">
    <name type="scientific">Metarhizium anisopliae BRIP 53293</name>
    <dbReference type="NCBI Taxonomy" id="1291518"/>
    <lineage>
        <taxon>Eukaryota</taxon>
        <taxon>Fungi</taxon>
        <taxon>Dikarya</taxon>
        <taxon>Ascomycota</taxon>
        <taxon>Pezizomycotina</taxon>
        <taxon>Sordariomycetes</taxon>
        <taxon>Hypocreomycetidae</taxon>
        <taxon>Hypocreales</taxon>
        <taxon>Clavicipitaceae</taxon>
        <taxon>Metarhizium</taxon>
    </lineage>
</organism>
<feature type="compositionally biased region" description="Basic residues" evidence="1">
    <location>
        <begin position="116"/>
        <end position="128"/>
    </location>
</feature>
<dbReference type="Proteomes" id="UP000054544">
    <property type="component" value="Unassembled WGS sequence"/>
</dbReference>
<evidence type="ECO:0000313" key="2">
    <source>
        <dbReference type="EMBL" id="KJK83602.1"/>
    </source>
</evidence>
<sequence>MTSYQTYQRHRVKSETILQLEWKESWTYKPNTWEHVNRWVDNAAIDGLEALRNRRDACLKAKNPDSAEIKEVTKMIRNLEKKASKNAEPKRSTKEAVRLATKGADKASKAEAKEAKKAKKAYKAKAAK</sequence>
<reference evidence="3" key="1">
    <citation type="journal article" date="2014" name="BMC Genomics">
        <title>The genome sequence of the biocontrol fungus Metarhizium anisopliae and comparative genomics of Metarhizium species.</title>
        <authorList>
            <person name="Pattemore J.A."/>
            <person name="Hane J.K."/>
            <person name="Williams A.H."/>
            <person name="Wilson B.A."/>
            <person name="Stodart B.J."/>
            <person name="Ash G.J."/>
        </authorList>
    </citation>
    <scope>NUCLEOTIDE SEQUENCE [LARGE SCALE GENOMIC DNA]</scope>
    <source>
        <strain evidence="3">BRIP 53293</strain>
    </source>
</reference>
<gene>
    <name evidence="2" type="ORF">H634G_01731</name>
</gene>
<feature type="region of interest" description="Disordered" evidence="1">
    <location>
        <begin position="80"/>
        <end position="128"/>
    </location>
</feature>
<proteinExistence type="predicted"/>
<dbReference type="EMBL" id="KE384721">
    <property type="protein sequence ID" value="KJK83602.1"/>
    <property type="molecule type" value="Genomic_DNA"/>
</dbReference>